<evidence type="ECO:0000256" key="6">
    <source>
        <dbReference type="ARBA" id="ARBA00023180"/>
    </source>
</evidence>
<evidence type="ECO:0000313" key="10">
    <source>
        <dbReference type="Proteomes" id="UP000515161"/>
    </source>
</evidence>
<dbReference type="PANTHER" id="PTHR24253">
    <property type="entry name" value="TRANSMEMBRANE PROTEASE SERINE"/>
    <property type="match status" value="1"/>
</dbReference>
<dbReference type="InterPro" id="IPR033116">
    <property type="entry name" value="TRYPSIN_SER"/>
</dbReference>
<proteinExistence type="predicted"/>
<dbReference type="AlphaFoldDB" id="A0A6P8TE15"/>
<evidence type="ECO:0000256" key="1">
    <source>
        <dbReference type="ARBA" id="ARBA00022670"/>
    </source>
</evidence>
<protein>
    <submittedName>
        <fullName evidence="11">Serine protease 27-like isoform X1</fullName>
    </submittedName>
</protein>
<dbReference type="PROSITE" id="PS00134">
    <property type="entry name" value="TRYPSIN_HIS"/>
    <property type="match status" value="1"/>
</dbReference>
<organism evidence="10 11">
    <name type="scientific">Gymnodraco acuticeps</name>
    <name type="common">Antarctic dragonfish</name>
    <dbReference type="NCBI Taxonomy" id="8218"/>
    <lineage>
        <taxon>Eukaryota</taxon>
        <taxon>Metazoa</taxon>
        <taxon>Chordata</taxon>
        <taxon>Craniata</taxon>
        <taxon>Vertebrata</taxon>
        <taxon>Euteleostomi</taxon>
        <taxon>Actinopterygii</taxon>
        <taxon>Neopterygii</taxon>
        <taxon>Teleostei</taxon>
        <taxon>Neoteleostei</taxon>
        <taxon>Acanthomorphata</taxon>
        <taxon>Eupercaria</taxon>
        <taxon>Perciformes</taxon>
        <taxon>Notothenioidei</taxon>
        <taxon>Bathydraconidae</taxon>
        <taxon>Gymnodraco</taxon>
    </lineage>
</organism>
<dbReference type="PANTHER" id="PTHR24253:SF144">
    <property type="entry name" value="CHYMOTRYPSIN-LIKE PROTEASE CTRL-1-RELATED"/>
    <property type="match status" value="1"/>
</dbReference>
<evidence type="ECO:0000256" key="5">
    <source>
        <dbReference type="ARBA" id="ARBA00023157"/>
    </source>
</evidence>
<keyword evidence="10" id="KW-1185">Reference proteome</keyword>
<evidence type="ECO:0000259" key="9">
    <source>
        <dbReference type="PROSITE" id="PS50240"/>
    </source>
</evidence>
<sequence length="426" mass="46382">MKLFNAAADLQYRPTVMALYRLICAAALLSLLTQESHSQLNECGKPALNTRIVGGQVAPEGSWPWQASLHRFNKHFCGGSLINTEWVLTAAHCFQSPGTSNLKVYLGRQNQEGANPNEVSRTVTQIINHPDYKGNDNDICLLKLSSPVSFTNYIAPVCLAASTSTFFSGTDSWVTGWGDIAAQTPLPSPKSLMEVEVPIVGNRQCKCDYGVNTITDNMICAGLRAGGKDSCQGDSGGALVSKQGGFWIQDGVVSFGQGCATPNFPGVYSRVSRYQDWINSLITSNQPGFMTFTSTGTDSDLSVSCPGPAPPSNLRRYTHTKGHSTAVKLWKTHNSTSTSTHCKGHSTAVKLWKTHNSTSTSTHCCGLWQSPEEFTYCGRKLGGDGWRVALDGESAEERESCVWRDSGGRGRRLEQRRMLHKFPLSI</sequence>
<dbReference type="Pfam" id="PF00089">
    <property type="entry name" value="Trypsin"/>
    <property type="match status" value="1"/>
</dbReference>
<dbReference type="InterPro" id="IPR001314">
    <property type="entry name" value="Peptidase_S1A"/>
</dbReference>
<evidence type="ECO:0000256" key="2">
    <source>
        <dbReference type="ARBA" id="ARBA00022729"/>
    </source>
</evidence>
<dbReference type="GO" id="GO:0004252">
    <property type="term" value="F:serine-type endopeptidase activity"/>
    <property type="evidence" value="ECO:0007669"/>
    <property type="project" value="InterPro"/>
</dbReference>
<dbReference type="GO" id="GO:0006508">
    <property type="term" value="P:proteolysis"/>
    <property type="evidence" value="ECO:0007669"/>
    <property type="project" value="UniProtKB-KW"/>
</dbReference>
<dbReference type="Proteomes" id="UP000515161">
    <property type="component" value="Unplaced"/>
</dbReference>
<feature type="signal peptide" evidence="8">
    <location>
        <begin position="1"/>
        <end position="38"/>
    </location>
</feature>
<keyword evidence="4 7" id="KW-0720">Serine protease</keyword>
<dbReference type="SMART" id="SM00020">
    <property type="entry name" value="Tryp_SPc"/>
    <property type="match status" value="1"/>
</dbReference>
<dbReference type="InterPro" id="IPR043504">
    <property type="entry name" value="Peptidase_S1_PA_chymotrypsin"/>
</dbReference>
<feature type="domain" description="Peptidase S1" evidence="9">
    <location>
        <begin position="52"/>
        <end position="283"/>
    </location>
</feature>
<dbReference type="OrthoDB" id="10002959at2759"/>
<evidence type="ECO:0000313" key="11">
    <source>
        <dbReference type="RefSeq" id="XP_034062124.1"/>
    </source>
</evidence>
<keyword evidence="5" id="KW-1015">Disulfide bond</keyword>
<keyword evidence="1 7" id="KW-0645">Protease</keyword>
<feature type="chain" id="PRO_5028117653" evidence="8">
    <location>
        <begin position="39"/>
        <end position="426"/>
    </location>
</feature>
<dbReference type="InterPro" id="IPR009003">
    <property type="entry name" value="Peptidase_S1_PA"/>
</dbReference>
<dbReference type="Gene3D" id="2.40.10.10">
    <property type="entry name" value="Trypsin-like serine proteases"/>
    <property type="match status" value="1"/>
</dbReference>
<dbReference type="KEGG" id="gacu:117539879"/>
<evidence type="ECO:0000256" key="7">
    <source>
        <dbReference type="RuleBase" id="RU363034"/>
    </source>
</evidence>
<reference evidence="11" key="1">
    <citation type="submission" date="2025-08" db="UniProtKB">
        <authorList>
            <consortium name="RefSeq"/>
        </authorList>
    </citation>
    <scope>IDENTIFICATION</scope>
</reference>
<dbReference type="SUPFAM" id="SSF50494">
    <property type="entry name" value="Trypsin-like serine proteases"/>
    <property type="match status" value="1"/>
</dbReference>
<dbReference type="PROSITE" id="PS00135">
    <property type="entry name" value="TRYPSIN_SER"/>
    <property type="match status" value="1"/>
</dbReference>
<dbReference type="InParanoid" id="A0A6P8TE15"/>
<gene>
    <name evidence="11" type="primary">LOC117539879</name>
</gene>
<keyword evidence="6" id="KW-0325">Glycoprotein</keyword>
<dbReference type="GeneID" id="117539879"/>
<dbReference type="PROSITE" id="PS50240">
    <property type="entry name" value="TRYPSIN_DOM"/>
    <property type="match status" value="1"/>
</dbReference>
<dbReference type="CDD" id="cd00190">
    <property type="entry name" value="Tryp_SPc"/>
    <property type="match status" value="1"/>
</dbReference>
<dbReference type="FunFam" id="2.40.10.10:FF:000057">
    <property type="entry name" value="Zgc:100868"/>
    <property type="match status" value="1"/>
</dbReference>
<dbReference type="InterPro" id="IPR001254">
    <property type="entry name" value="Trypsin_dom"/>
</dbReference>
<accession>A0A6P8TE15</accession>
<dbReference type="InterPro" id="IPR018114">
    <property type="entry name" value="TRYPSIN_HIS"/>
</dbReference>
<evidence type="ECO:0000256" key="3">
    <source>
        <dbReference type="ARBA" id="ARBA00022801"/>
    </source>
</evidence>
<dbReference type="RefSeq" id="XP_034062124.1">
    <property type="nucleotide sequence ID" value="XM_034206233.1"/>
</dbReference>
<evidence type="ECO:0000256" key="8">
    <source>
        <dbReference type="SAM" id="SignalP"/>
    </source>
</evidence>
<keyword evidence="3 7" id="KW-0378">Hydrolase</keyword>
<evidence type="ECO:0000256" key="4">
    <source>
        <dbReference type="ARBA" id="ARBA00022825"/>
    </source>
</evidence>
<keyword evidence="2 8" id="KW-0732">Signal</keyword>
<name>A0A6P8TE15_GYMAC</name>
<dbReference type="PRINTS" id="PR00722">
    <property type="entry name" value="CHYMOTRYPSIN"/>
</dbReference>